<evidence type="ECO:0000256" key="2">
    <source>
        <dbReference type="ARBA" id="ARBA00007879"/>
    </source>
</evidence>
<comment type="caution">
    <text evidence="10">The sequence shown here is derived from an EMBL/GenBank/DDBJ whole genome shotgun (WGS) entry which is preliminary data.</text>
</comment>
<keyword evidence="5" id="KW-0560">Oxidoreductase</keyword>
<keyword evidence="6" id="KW-0408">Iron</keyword>
<dbReference type="GO" id="GO:0005634">
    <property type="term" value="C:nucleus"/>
    <property type="evidence" value="ECO:0007669"/>
    <property type="project" value="UniProtKB-SubCell"/>
</dbReference>
<dbReference type="InterPro" id="IPR037151">
    <property type="entry name" value="AlkB-like_sf"/>
</dbReference>
<dbReference type="InterPro" id="IPR032862">
    <property type="entry name" value="ALKBH6"/>
</dbReference>
<keyword evidence="3" id="KW-0479">Metal-binding</keyword>
<evidence type="ECO:0000259" key="9">
    <source>
        <dbReference type="PROSITE" id="PS51471"/>
    </source>
</evidence>
<dbReference type="Pfam" id="PF13532">
    <property type="entry name" value="2OG-FeII_Oxy_2"/>
    <property type="match status" value="1"/>
</dbReference>
<comment type="subcellular location">
    <subcellularLocation>
        <location evidence="1">Nucleus</location>
    </subcellularLocation>
</comment>
<dbReference type="PROSITE" id="PS51471">
    <property type="entry name" value="FE2OG_OXY"/>
    <property type="match status" value="1"/>
</dbReference>
<evidence type="ECO:0000256" key="3">
    <source>
        <dbReference type="ARBA" id="ARBA00022723"/>
    </source>
</evidence>
<dbReference type="InterPro" id="IPR005123">
    <property type="entry name" value="Oxoglu/Fe-dep_dioxygenase_dom"/>
</dbReference>
<dbReference type="GO" id="GO:0046872">
    <property type="term" value="F:metal ion binding"/>
    <property type="evidence" value="ECO:0007669"/>
    <property type="project" value="UniProtKB-KW"/>
</dbReference>
<accession>A0AB34ITE7</accession>
<organism evidence="10 11">
    <name type="scientific">Prymnesium parvum</name>
    <name type="common">Toxic golden alga</name>
    <dbReference type="NCBI Taxonomy" id="97485"/>
    <lineage>
        <taxon>Eukaryota</taxon>
        <taxon>Haptista</taxon>
        <taxon>Haptophyta</taxon>
        <taxon>Prymnesiophyceae</taxon>
        <taxon>Prymnesiales</taxon>
        <taxon>Prymnesiaceae</taxon>
        <taxon>Prymnesium</taxon>
    </lineage>
</organism>
<dbReference type="InterPro" id="IPR027450">
    <property type="entry name" value="AlkB-like"/>
</dbReference>
<name>A0AB34ITE7_PRYPA</name>
<dbReference type="SUPFAM" id="SSF51197">
    <property type="entry name" value="Clavaminate synthase-like"/>
    <property type="match status" value="1"/>
</dbReference>
<dbReference type="GO" id="GO:0051213">
    <property type="term" value="F:dioxygenase activity"/>
    <property type="evidence" value="ECO:0007669"/>
    <property type="project" value="UniProtKB-KW"/>
</dbReference>
<dbReference type="PANTHER" id="PTHR46030:SF1">
    <property type="entry name" value="ALPHA-KETOGLUTARATE-DEPENDENT DIOXYGENASE ALKB HOMOLOG 6"/>
    <property type="match status" value="1"/>
</dbReference>
<protein>
    <recommendedName>
        <fullName evidence="9">Fe2OG dioxygenase domain-containing protein</fullName>
    </recommendedName>
</protein>
<evidence type="ECO:0000256" key="5">
    <source>
        <dbReference type="ARBA" id="ARBA00023002"/>
    </source>
</evidence>
<evidence type="ECO:0000256" key="1">
    <source>
        <dbReference type="ARBA" id="ARBA00004123"/>
    </source>
</evidence>
<evidence type="ECO:0000256" key="7">
    <source>
        <dbReference type="ARBA" id="ARBA00023242"/>
    </source>
</evidence>
<gene>
    <name evidence="10" type="ORF">AB1Y20_008383</name>
</gene>
<proteinExistence type="inferred from homology"/>
<evidence type="ECO:0000256" key="6">
    <source>
        <dbReference type="ARBA" id="ARBA00023004"/>
    </source>
</evidence>
<keyword evidence="11" id="KW-1185">Reference proteome</keyword>
<feature type="domain" description="Fe2OG dioxygenase" evidence="9">
    <location>
        <begin position="185"/>
        <end position="327"/>
    </location>
</feature>
<evidence type="ECO:0000256" key="4">
    <source>
        <dbReference type="ARBA" id="ARBA00022964"/>
    </source>
</evidence>
<feature type="region of interest" description="Disordered" evidence="8">
    <location>
        <begin position="235"/>
        <end position="255"/>
    </location>
</feature>
<dbReference type="PANTHER" id="PTHR46030">
    <property type="entry name" value="ALPHA-KETOGLUTARATE-DEPENDENT DIOXYGENASE ALKB HOMOLOG 6"/>
    <property type="match status" value="1"/>
</dbReference>
<dbReference type="AlphaFoldDB" id="A0AB34ITE7"/>
<reference evidence="10 11" key="1">
    <citation type="journal article" date="2024" name="Science">
        <title>Giant polyketide synthase enzymes in the biosynthesis of giant marine polyether toxins.</title>
        <authorList>
            <person name="Fallon T.R."/>
            <person name="Shende V.V."/>
            <person name="Wierzbicki I.H."/>
            <person name="Pendleton A.L."/>
            <person name="Watervoot N.F."/>
            <person name="Auber R.P."/>
            <person name="Gonzalez D.J."/>
            <person name="Wisecaver J.H."/>
            <person name="Moore B.S."/>
        </authorList>
    </citation>
    <scope>NUCLEOTIDE SEQUENCE [LARGE SCALE GENOMIC DNA]</scope>
    <source>
        <strain evidence="10 11">12B1</strain>
    </source>
</reference>
<sequence length="331" mass="35348">MMAGRWVLQRRGQPEEALERLEDGSGWLTRTGETVRGRWKELPGLLRFVATSGDCYDGSVGADAQLVHGLITRTGRVLGRFTAFPDTPPPPLAALTAPPALPPALAALPRSVHYVPQFLSADDEAAVLRHVRAVPAARWSAGAHGRRTLNFGGRPSEQGESEALPEWAASLCLALMQSGCWAGEPPNHVLVNEYASGAGLDPHTDGPLYAARVATLSLGSDVVLDLHRVPKEGGLRPGAAWGEGGGGAGEREAEGDVDGCPPFAQLLLRRRSLHVMCDDAYSHCWHGITARKHDVVGPLVANLQHEDERGETVPRGPRVSIVFVHKFAAPA</sequence>
<evidence type="ECO:0000256" key="8">
    <source>
        <dbReference type="SAM" id="MobiDB-lite"/>
    </source>
</evidence>
<dbReference type="Gene3D" id="2.60.120.590">
    <property type="entry name" value="Alpha-ketoglutarate-dependent dioxygenase AlkB-like"/>
    <property type="match status" value="1"/>
</dbReference>
<dbReference type="EMBL" id="JBGBPQ010000019">
    <property type="protein sequence ID" value="KAL1504598.1"/>
    <property type="molecule type" value="Genomic_DNA"/>
</dbReference>
<dbReference type="Proteomes" id="UP001515480">
    <property type="component" value="Unassembled WGS sequence"/>
</dbReference>
<comment type="similarity">
    <text evidence="2">Belongs to the alkB family.</text>
</comment>
<evidence type="ECO:0000313" key="10">
    <source>
        <dbReference type="EMBL" id="KAL1504598.1"/>
    </source>
</evidence>
<evidence type="ECO:0000313" key="11">
    <source>
        <dbReference type="Proteomes" id="UP001515480"/>
    </source>
</evidence>
<keyword evidence="4" id="KW-0223">Dioxygenase</keyword>
<keyword evidence="7" id="KW-0539">Nucleus</keyword>